<feature type="transmembrane region" description="Helical" evidence="1">
    <location>
        <begin position="371"/>
        <end position="390"/>
    </location>
</feature>
<keyword evidence="1" id="KW-0472">Membrane</keyword>
<name>A0A941IQD6_9ACTN</name>
<keyword evidence="1" id="KW-0812">Transmembrane</keyword>
<evidence type="ECO:0000313" key="3">
    <source>
        <dbReference type="Proteomes" id="UP000675781"/>
    </source>
</evidence>
<dbReference type="Proteomes" id="UP000675781">
    <property type="component" value="Unassembled WGS sequence"/>
</dbReference>
<evidence type="ECO:0008006" key="4">
    <source>
        <dbReference type="Google" id="ProtNLM"/>
    </source>
</evidence>
<feature type="transmembrane region" description="Helical" evidence="1">
    <location>
        <begin position="1038"/>
        <end position="1059"/>
    </location>
</feature>
<feature type="transmembrane region" description="Helical" evidence="1">
    <location>
        <begin position="942"/>
        <end position="963"/>
    </location>
</feature>
<feature type="transmembrane region" description="Helical" evidence="1">
    <location>
        <begin position="411"/>
        <end position="430"/>
    </location>
</feature>
<dbReference type="AlphaFoldDB" id="A0A941IQD6"/>
<reference evidence="2" key="1">
    <citation type="submission" date="2021-04" db="EMBL/GenBank/DDBJ databases">
        <title>Genome based classification of Actinospica acidithermotolerans sp. nov., an actinobacterium isolated from an Indonesian hot spring.</title>
        <authorList>
            <person name="Kusuma A.B."/>
            <person name="Putra K.E."/>
            <person name="Nafisah S."/>
            <person name="Loh J."/>
            <person name="Nouioui I."/>
            <person name="Goodfellow M."/>
        </authorList>
    </citation>
    <scope>NUCLEOTIDE SEQUENCE</scope>
    <source>
        <strain evidence="2">CSCA 57</strain>
    </source>
</reference>
<feature type="transmembrane region" description="Helical" evidence="1">
    <location>
        <begin position="331"/>
        <end position="351"/>
    </location>
</feature>
<feature type="transmembrane region" description="Helical" evidence="1">
    <location>
        <begin position="984"/>
        <end position="1014"/>
    </location>
</feature>
<evidence type="ECO:0000256" key="1">
    <source>
        <dbReference type="SAM" id="Phobius"/>
    </source>
</evidence>
<proteinExistence type="predicted"/>
<dbReference type="EMBL" id="JAGSOG010000125">
    <property type="protein sequence ID" value="MBR7836114.1"/>
    <property type="molecule type" value="Genomic_DNA"/>
</dbReference>
<feature type="transmembrane region" description="Helical" evidence="1">
    <location>
        <begin position="287"/>
        <end position="310"/>
    </location>
</feature>
<sequence length="1072" mass="106389">MTALAVTVASGFAALATDAWGVALPRGVAADIVDSPYDGVLVSATTASSATFATQSREVRTVAAQSGPGGAFEVDPVLESATFDLTRAVGSANPNASPPTETFAVSLSAVSGSAALVQGSWPADPNPGAHGVIPVALPVPALRAAHLSVGQSFTLWQATTNAPLDFRVTGSYRYLDPASAGGLWNTIGGTAVEYDGPFTVLGPMVAGNAAFDVGALPIGTGAWVVKPTLAGGIDLPRLQADVAALTDNQKPSYDLSLSSAWGFSVQTRLPTLLAQLPSRITAGRAQLLAETLLLATLAAIAIAVSCGNLVGRGEAQAALLRSRGSPRRVLVSGYLADILVLVACSALGAGMEDLYSASRWGLTAGSSPAQSWIAALAVGVAAALVVLGRAAMPSRAADVAASAGRQSGAPAIVRAGLDGALVVLAAVTLWQASHAGLTAGTTSGGSSAVLAVALAPAVVTLAGAAVCGRLVTVAARLSEHAAERTGSLSVRLAAWELARTPLRYLVPALLCVASVAGCAYAAGQDASQVRSAHDQAAFSVGADAAVTLLNPLSIGQAGGFTRQPGVLAATPEITVGTDGGSLLALDTHTAASAVALRADLAGGHPAADWARITPSAEPGIAVPGTPRAIGITATLQGNGLTALDAVLNVQDATGLSYQLDLGTLPSDGRAHTLLTGASVLTAHTAYPLRITGVALDYPLPQSQSANVSVRISSLLAENTAGGAATAFPGAARLASSAWSASASATLEPFADYWNCQYSGDLPESENDGSTVIGSGPAGTAVTAGGSGALLAFSSGAGLNKNQFCQSGAASGTILLGTKLMKPIPVLATAAYLHDSALKVGSQLSASVNGVPINLLIEAAVTTFPGLPAGDKDALVADLGMLEAALTASGQQIPADYLWLLHTAGQGAPASLPAGATVSTSAQIAASLLADPLDRVPQRVITLGAPILVGLALLGLLVSLLAAARGAAARDVVLAALGTTRPQRATLACVLYAAVVSPAVVLGAALGFALCRLLIPSFVLAADGSAPTPSPLVLLAEPWTVLAALVVLAAAVATALIASLRRGDPLALARTGG</sequence>
<dbReference type="RefSeq" id="WP_212530604.1">
    <property type="nucleotide sequence ID" value="NZ_JAGSOG010000125.1"/>
</dbReference>
<protein>
    <recommendedName>
        <fullName evidence="4">FtsX-like permease family protein</fullName>
    </recommendedName>
</protein>
<comment type="caution">
    <text evidence="2">The sequence shown here is derived from an EMBL/GenBank/DDBJ whole genome shotgun (WGS) entry which is preliminary data.</text>
</comment>
<accession>A0A941IQD6</accession>
<organism evidence="2 3">
    <name type="scientific">Actinospica durhamensis</name>
    <dbReference type="NCBI Taxonomy" id="1508375"/>
    <lineage>
        <taxon>Bacteria</taxon>
        <taxon>Bacillati</taxon>
        <taxon>Actinomycetota</taxon>
        <taxon>Actinomycetes</taxon>
        <taxon>Catenulisporales</taxon>
        <taxon>Actinospicaceae</taxon>
        <taxon>Actinospica</taxon>
    </lineage>
</organism>
<evidence type="ECO:0000313" key="2">
    <source>
        <dbReference type="EMBL" id="MBR7836114.1"/>
    </source>
</evidence>
<keyword evidence="3" id="KW-1185">Reference proteome</keyword>
<feature type="transmembrane region" description="Helical" evidence="1">
    <location>
        <begin position="504"/>
        <end position="523"/>
    </location>
</feature>
<gene>
    <name evidence="2" type="ORF">KDL01_22750</name>
</gene>
<feature type="transmembrane region" description="Helical" evidence="1">
    <location>
        <begin position="450"/>
        <end position="471"/>
    </location>
</feature>
<keyword evidence="1" id="KW-1133">Transmembrane helix</keyword>